<proteinExistence type="predicted"/>
<evidence type="ECO:0000313" key="2">
    <source>
        <dbReference type="EMBL" id="PRD45449.1"/>
    </source>
</evidence>
<keyword evidence="1" id="KW-1133">Transmembrane helix</keyword>
<evidence type="ECO:0000256" key="1">
    <source>
        <dbReference type="SAM" id="Phobius"/>
    </source>
</evidence>
<feature type="transmembrane region" description="Helical" evidence="1">
    <location>
        <begin position="354"/>
        <end position="375"/>
    </location>
</feature>
<dbReference type="PANTHER" id="PTHR30092:SF0">
    <property type="entry name" value="INNER MEMBRANE PROTEIN CRED"/>
    <property type="match status" value="1"/>
</dbReference>
<feature type="transmembrane region" description="Helical" evidence="1">
    <location>
        <begin position="460"/>
        <end position="481"/>
    </location>
</feature>
<organism evidence="2 3">
    <name type="scientific">Sphingobacterium haloxyli</name>
    <dbReference type="NCBI Taxonomy" id="2100533"/>
    <lineage>
        <taxon>Bacteria</taxon>
        <taxon>Pseudomonadati</taxon>
        <taxon>Bacteroidota</taxon>
        <taxon>Sphingobacteriia</taxon>
        <taxon>Sphingobacteriales</taxon>
        <taxon>Sphingobacteriaceae</taxon>
        <taxon>Sphingobacterium</taxon>
    </lineage>
</organism>
<sequence>MENQNNPPAFPPSQPTFFERLANSVILKLGIILFLVLLLLIPMESVKDLIRERKNRDQSVSNEIASKWGDKQVVSGPVIGIPYTYSYSVNTTDEKGKITVENHVEKDYVFLVSKKLDVESTVEPTYLKRGIYQTVVYNATVALRGEFDEIDLVRLDLNPEDLAWENAKVFIGLSDLKGIKAIPKLSMGQDEVEFEVGNADVALFEQTMVANVDLSDRSTKNEFEINLDIRGSRNLTVFPTSNETSIVVSGTWDNPSFNGGFLPEDRAISEQDFTAKWRIPSFSRKFPQQWKGARGRMYQIMNYEVTDADYYPATATTVPYSASSEPNVHLSTEQDMVQVNFLESVNNYQRTTRVAKYGILVVLLTFTSLFFTEVIKKQRVHIVQYVLIGCAMVLFYSLLLSLSEYIGFNFAYLIAALATIILISSFIFGITRDKKIAFIFSGILSAFYVFIYSLMQLQDYSLIVGTIGVFVILALLMRLSIRVNWYQFERK</sequence>
<reference evidence="2 3" key="1">
    <citation type="submission" date="2018-02" db="EMBL/GenBank/DDBJ databases">
        <title>The draft genome of Sphingobacterium sp. 5JN-11.</title>
        <authorList>
            <person name="Liu L."/>
            <person name="Li L."/>
            <person name="Liang L."/>
            <person name="Zhang X."/>
            <person name="Wang T."/>
        </authorList>
    </citation>
    <scope>NUCLEOTIDE SEQUENCE [LARGE SCALE GENOMIC DNA]</scope>
    <source>
        <strain evidence="2 3">5JN-11</strain>
    </source>
</reference>
<dbReference type="InterPro" id="IPR010364">
    <property type="entry name" value="Uncharacterised_IM_CreD"/>
</dbReference>
<dbReference type="AlphaFoldDB" id="A0A2S9IY47"/>
<dbReference type="Proteomes" id="UP000239711">
    <property type="component" value="Unassembled WGS sequence"/>
</dbReference>
<keyword evidence="1" id="KW-0472">Membrane</keyword>
<dbReference type="PIRSF" id="PIRSF004548">
    <property type="entry name" value="CreD"/>
    <property type="match status" value="1"/>
</dbReference>
<protein>
    <submittedName>
        <fullName evidence="2">Cell envelope integrity protein CreD</fullName>
    </submittedName>
</protein>
<name>A0A2S9IY47_9SPHI</name>
<keyword evidence="3" id="KW-1185">Reference proteome</keyword>
<dbReference type="PANTHER" id="PTHR30092">
    <property type="entry name" value="INNER MEMBRANE PROTEIN CRED"/>
    <property type="match status" value="1"/>
</dbReference>
<dbReference type="RefSeq" id="WP_105718473.1">
    <property type="nucleotide sequence ID" value="NZ_PVBQ01000021.1"/>
</dbReference>
<feature type="transmembrane region" description="Helical" evidence="1">
    <location>
        <begin position="436"/>
        <end position="454"/>
    </location>
</feature>
<feature type="transmembrane region" description="Helical" evidence="1">
    <location>
        <begin position="21"/>
        <end position="41"/>
    </location>
</feature>
<comment type="caution">
    <text evidence="2">The sequence shown here is derived from an EMBL/GenBank/DDBJ whole genome shotgun (WGS) entry which is preliminary data.</text>
</comment>
<dbReference type="OrthoDB" id="9791851at2"/>
<feature type="transmembrane region" description="Helical" evidence="1">
    <location>
        <begin position="382"/>
        <end position="399"/>
    </location>
</feature>
<evidence type="ECO:0000313" key="3">
    <source>
        <dbReference type="Proteomes" id="UP000239711"/>
    </source>
</evidence>
<feature type="transmembrane region" description="Helical" evidence="1">
    <location>
        <begin position="405"/>
        <end position="429"/>
    </location>
</feature>
<dbReference type="GO" id="GO:0005886">
    <property type="term" value="C:plasma membrane"/>
    <property type="evidence" value="ECO:0007669"/>
    <property type="project" value="TreeGrafter"/>
</dbReference>
<dbReference type="Pfam" id="PF06123">
    <property type="entry name" value="CreD"/>
    <property type="match status" value="1"/>
</dbReference>
<dbReference type="NCBIfam" id="NF008712">
    <property type="entry name" value="PRK11715.1-1"/>
    <property type="match status" value="1"/>
</dbReference>
<dbReference type="EMBL" id="PVBQ01000021">
    <property type="protein sequence ID" value="PRD45449.1"/>
    <property type="molecule type" value="Genomic_DNA"/>
</dbReference>
<accession>A0A2S9IY47</accession>
<keyword evidence="1" id="KW-0812">Transmembrane</keyword>
<gene>
    <name evidence="2" type="ORF">C5745_18345</name>
</gene>